<evidence type="ECO:0000313" key="1">
    <source>
        <dbReference type="EMBL" id="MBO1752840.1"/>
    </source>
</evidence>
<organism evidence="1 2">
    <name type="scientific">Actinotalea soli</name>
    <dbReference type="NCBI Taxonomy" id="2819234"/>
    <lineage>
        <taxon>Bacteria</taxon>
        <taxon>Bacillati</taxon>
        <taxon>Actinomycetota</taxon>
        <taxon>Actinomycetes</taxon>
        <taxon>Micrococcales</taxon>
        <taxon>Cellulomonadaceae</taxon>
        <taxon>Actinotalea</taxon>
    </lineage>
</organism>
<dbReference type="EMBL" id="JAGEMK010000008">
    <property type="protein sequence ID" value="MBO1752840.1"/>
    <property type="molecule type" value="Genomic_DNA"/>
</dbReference>
<protein>
    <submittedName>
        <fullName evidence="1">Uncharacterized protein</fullName>
    </submittedName>
</protein>
<keyword evidence="2" id="KW-1185">Reference proteome</keyword>
<sequence length="52" mass="5178">MILGLAVAGTIGAGSAASAGTLVCVTWPASQNGHGVDETRCDNGEFQIIIFG</sequence>
<dbReference type="Proteomes" id="UP000664209">
    <property type="component" value="Unassembled WGS sequence"/>
</dbReference>
<evidence type="ECO:0000313" key="2">
    <source>
        <dbReference type="Proteomes" id="UP000664209"/>
    </source>
</evidence>
<comment type="caution">
    <text evidence="1">The sequence shown here is derived from an EMBL/GenBank/DDBJ whole genome shotgun (WGS) entry which is preliminary data.</text>
</comment>
<dbReference type="AlphaFoldDB" id="A0A939LTR0"/>
<reference evidence="1" key="1">
    <citation type="submission" date="2021-03" db="EMBL/GenBank/DDBJ databases">
        <title>Actinotalea soli sp. nov., isolated from soil.</title>
        <authorList>
            <person name="Ping W."/>
            <person name="Zhang J."/>
        </authorList>
    </citation>
    <scope>NUCLEOTIDE SEQUENCE</scope>
    <source>
        <strain evidence="1">BY-33</strain>
    </source>
</reference>
<accession>A0A939LTR0</accession>
<proteinExistence type="predicted"/>
<dbReference type="RefSeq" id="WP_208056532.1">
    <property type="nucleotide sequence ID" value="NZ_JAGEMK010000008.1"/>
</dbReference>
<gene>
    <name evidence="1" type="ORF">J4G33_13585</name>
</gene>
<name>A0A939LTR0_9CELL</name>